<evidence type="ECO:0000313" key="3">
    <source>
        <dbReference type="Proteomes" id="UP001589797"/>
    </source>
</evidence>
<dbReference type="EMBL" id="JBHLWI010000038">
    <property type="protein sequence ID" value="MFC0263834.1"/>
    <property type="molecule type" value="Genomic_DNA"/>
</dbReference>
<organism evidence="2 3">
    <name type="scientific">Fontibacter flavus</name>
    <dbReference type="NCBI Taxonomy" id="654838"/>
    <lineage>
        <taxon>Bacteria</taxon>
        <taxon>Pseudomonadati</taxon>
        <taxon>Bacteroidota</taxon>
        <taxon>Cytophagia</taxon>
        <taxon>Cytophagales</taxon>
        <taxon>Cyclobacteriaceae</taxon>
        <taxon>Fontibacter</taxon>
    </lineage>
</organism>
<feature type="chain" id="PRO_5045415870" evidence="1">
    <location>
        <begin position="23"/>
        <end position="323"/>
    </location>
</feature>
<dbReference type="Pfam" id="PF14100">
    <property type="entry name" value="DUF6807"/>
    <property type="match status" value="1"/>
</dbReference>
<name>A0ABV6FVF8_9BACT</name>
<dbReference type="RefSeq" id="WP_382388344.1">
    <property type="nucleotide sequence ID" value="NZ_JBHLWI010000038.1"/>
</dbReference>
<dbReference type="Proteomes" id="UP001589797">
    <property type="component" value="Unassembled WGS sequence"/>
</dbReference>
<evidence type="ECO:0000256" key="1">
    <source>
        <dbReference type="SAM" id="SignalP"/>
    </source>
</evidence>
<accession>A0ABV6FVF8</accession>
<evidence type="ECO:0000313" key="2">
    <source>
        <dbReference type="EMBL" id="MFC0263834.1"/>
    </source>
</evidence>
<dbReference type="InterPro" id="IPR029475">
    <property type="entry name" value="DUF6807"/>
</dbReference>
<comment type="caution">
    <text evidence="2">The sequence shown here is derived from an EMBL/GenBank/DDBJ whole genome shotgun (WGS) entry which is preliminary data.</text>
</comment>
<sequence>MIFKRILCLALCSILWSVKGFSQKLTLDQTTTGVDFKFGDKLLLTYQTAMADVQEGVNSEFKKSGFIHPLRTLSGQLLTRIQPSGHYHHYGIWGPWTKTTVQGREVDFWNLGDGKGRVDFDQILSMKEEEGYLELLVGQHHMDLLSPSGPQLAMYEELAIRVWQPKEGAYLVDYSSKVSVALPEGIRLEEYRYGGGLGFRAVESWHPGNSIIMTSEGLEWGAADGSTAKWVMISGDSGDSSGQSGILLLSHPQNWAHPEPLRVWPEDSNEGKANVFVNITPIRYEGRELKHGESYVLKYRMVIFDGRMDAERATRFWADFAAF</sequence>
<feature type="signal peptide" evidence="1">
    <location>
        <begin position="1"/>
        <end position="22"/>
    </location>
</feature>
<proteinExistence type="predicted"/>
<reference evidence="2 3" key="1">
    <citation type="submission" date="2024-09" db="EMBL/GenBank/DDBJ databases">
        <authorList>
            <person name="Sun Q."/>
            <person name="Mori K."/>
        </authorList>
    </citation>
    <scope>NUCLEOTIDE SEQUENCE [LARGE SCALE GENOMIC DNA]</scope>
    <source>
        <strain evidence="2 3">CCM 7650</strain>
    </source>
</reference>
<gene>
    <name evidence="2" type="ORF">ACFFIP_14165</name>
</gene>
<keyword evidence="3" id="KW-1185">Reference proteome</keyword>
<keyword evidence="1" id="KW-0732">Signal</keyword>
<protein>
    <submittedName>
        <fullName evidence="2">PmoA family protein</fullName>
    </submittedName>
</protein>